<proteinExistence type="predicted"/>
<accession>A0A427TM71</accession>
<protein>
    <submittedName>
        <fullName evidence="2">Uncharacterized protein</fullName>
    </submittedName>
</protein>
<reference evidence="3" key="1">
    <citation type="submission" date="2018-12" db="EMBL/GenBank/DDBJ databases">
        <title>Bacillus chawlae sp. nov., Bacillus glennii sp. nov., and Bacillus saganii sp. nov. Isolated from the Vehicle Assembly Building at Kennedy Space Center where the Viking Spacecraft were Assembled.</title>
        <authorList>
            <person name="Seuylemezian A."/>
            <person name="Vaishampayan P."/>
        </authorList>
    </citation>
    <scope>NUCLEOTIDE SEQUENCE [LARGE SCALE GENOMIC DNA]</scope>
    <source>
        <strain evidence="3">DSM 13966</strain>
    </source>
</reference>
<feature type="transmembrane region" description="Helical" evidence="1">
    <location>
        <begin position="6"/>
        <end position="23"/>
    </location>
</feature>
<organism evidence="2 3">
    <name type="scientific">Mesobacillus subterraneus</name>
    <dbReference type="NCBI Taxonomy" id="285983"/>
    <lineage>
        <taxon>Bacteria</taxon>
        <taxon>Bacillati</taxon>
        <taxon>Bacillota</taxon>
        <taxon>Bacilli</taxon>
        <taxon>Bacillales</taxon>
        <taxon>Bacillaceae</taxon>
        <taxon>Mesobacillus</taxon>
    </lineage>
</organism>
<dbReference type="AlphaFoldDB" id="A0A427TM71"/>
<dbReference type="EMBL" id="RSFW01000019">
    <property type="protein sequence ID" value="RSD25437.1"/>
    <property type="molecule type" value="Genomic_DNA"/>
</dbReference>
<dbReference type="Proteomes" id="UP000279911">
    <property type="component" value="Unassembled WGS sequence"/>
</dbReference>
<dbReference type="OrthoDB" id="2939119at2"/>
<dbReference type="RefSeq" id="WP_125481156.1">
    <property type="nucleotide sequence ID" value="NZ_RSFW01000019.1"/>
</dbReference>
<sequence length="237" mass="27661">MNFKKYATMLAIILLIPGGIYFYQQAQASKYEGMTFIPEQSDDVPLYRGLKAESPIYKIKGNKWEDIMVFYQQELPKNGWAEEMMQVSSDFSDGAGFISTWRKEHQGWELSIRAAFYKNTNQTEVLFDKKEPKQAFDWIKGEPSEICINEQPDRSDECYPIIESEVILKIAELINSASEADMEQIPYNEKSIIEIGPLKIEVYYDLEKGIYLVSEKGEKWMKPETEFFQLTRISKEY</sequence>
<evidence type="ECO:0000256" key="1">
    <source>
        <dbReference type="SAM" id="Phobius"/>
    </source>
</evidence>
<evidence type="ECO:0000313" key="3">
    <source>
        <dbReference type="Proteomes" id="UP000279911"/>
    </source>
</evidence>
<keyword evidence="1" id="KW-0472">Membrane</keyword>
<gene>
    <name evidence="2" type="ORF">EJA10_16650</name>
</gene>
<keyword evidence="1" id="KW-1133">Transmembrane helix</keyword>
<evidence type="ECO:0000313" key="2">
    <source>
        <dbReference type="EMBL" id="RSD25437.1"/>
    </source>
</evidence>
<comment type="caution">
    <text evidence="2">The sequence shown here is derived from an EMBL/GenBank/DDBJ whole genome shotgun (WGS) entry which is preliminary data.</text>
</comment>
<name>A0A427TM71_9BACI</name>
<keyword evidence="1" id="KW-0812">Transmembrane</keyword>